<dbReference type="RefSeq" id="WP_069190117.1">
    <property type="nucleotide sequence ID" value="NZ_FLYE01000047.1"/>
</dbReference>
<dbReference type="EMBL" id="FLYE01000047">
    <property type="protein sequence ID" value="SCA58126.1"/>
    <property type="molecule type" value="Genomic_DNA"/>
</dbReference>
<organism evidence="1 2">
    <name type="scientific">Candidatus Terasakiella magnetica</name>
    <dbReference type="NCBI Taxonomy" id="1867952"/>
    <lineage>
        <taxon>Bacteria</taxon>
        <taxon>Pseudomonadati</taxon>
        <taxon>Pseudomonadota</taxon>
        <taxon>Alphaproteobacteria</taxon>
        <taxon>Rhodospirillales</taxon>
        <taxon>Terasakiellaceae</taxon>
        <taxon>Terasakiella</taxon>
    </lineage>
</organism>
<protein>
    <submittedName>
        <fullName evidence="1">Uncharacterized protein</fullName>
    </submittedName>
</protein>
<reference evidence="1 2" key="1">
    <citation type="submission" date="2016-07" db="EMBL/GenBank/DDBJ databases">
        <authorList>
            <person name="Lefevre C.T."/>
        </authorList>
    </citation>
    <scope>NUCLEOTIDE SEQUENCE [LARGE SCALE GENOMIC DNA]</scope>
    <source>
        <strain evidence="1">PR1</strain>
    </source>
</reference>
<dbReference type="AlphaFoldDB" id="A0A1C3RLG8"/>
<evidence type="ECO:0000313" key="1">
    <source>
        <dbReference type="EMBL" id="SCA58126.1"/>
    </source>
</evidence>
<sequence length="77" mass="8485">MSGTKTASNAELIAKIDELESFVGAEVREMRNMVTEMMQTVGFVSGRVEEQSKRIDDLRRHVPTVVGVHPKGAEPAE</sequence>
<keyword evidence="2" id="KW-1185">Reference proteome</keyword>
<gene>
    <name evidence="1" type="ORF">MTBPR1_80180</name>
</gene>
<evidence type="ECO:0000313" key="2">
    <source>
        <dbReference type="Proteomes" id="UP000231658"/>
    </source>
</evidence>
<name>A0A1C3RLG8_9PROT</name>
<proteinExistence type="predicted"/>
<accession>A0A1C3RLG8</accession>
<dbReference type="Proteomes" id="UP000231658">
    <property type="component" value="Unassembled WGS sequence"/>
</dbReference>